<comment type="caution">
    <text evidence="2">The sequence shown here is derived from an EMBL/GenBank/DDBJ whole genome shotgun (WGS) entry which is preliminary data.</text>
</comment>
<reference evidence="2 3" key="1">
    <citation type="submission" date="2019-08" db="EMBL/GenBank/DDBJ databases">
        <title>Actinomadura sp. nov. CYP1-5 isolated from mountain soil.</title>
        <authorList>
            <person name="Songsumanus A."/>
            <person name="Kuncharoen N."/>
            <person name="Kudo T."/>
            <person name="Yuki M."/>
            <person name="Igarashi Y."/>
            <person name="Tanasupawat S."/>
        </authorList>
    </citation>
    <scope>NUCLEOTIDE SEQUENCE [LARGE SCALE GENOMIC DNA]</scope>
    <source>
        <strain evidence="2 3">GKU157</strain>
    </source>
</reference>
<organism evidence="2 3">
    <name type="scientific">Actinomadura syzygii</name>
    <dbReference type="NCBI Taxonomy" id="1427538"/>
    <lineage>
        <taxon>Bacteria</taxon>
        <taxon>Bacillati</taxon>
        <taxon>Actinomycetota</taxon>
        <taxon>Actinomycetes</taxon>
        <taxon>Streptosporangiales</taxon>
        <taxon>Thermomonosporaceae</taxon>
        <taxon>Actinomadura</taxon>
    </lineage>
</organism>
<protein>
    <recommendedName>
        <fullName evidence="4">DUF3558 domain-containing protein</fullName>
    </recommendedName>
</protein>
<evidence type="ECO:0000313" key="3">
    <source>
        <dbReference type="Proteomes" id="UP000322634"/>
    </source>
</evidence>
<dbReference type="RefSeq" id="WP_148354029.1">
    <property type="nucleotide sequence ID" value="NZ_JBHSBF010000005.1"/>
</dbReference>
<evidence type="ECO:0000313" key="2">
    <source>
        <dbReference type="EMBL" id="TYC09981.1"/>
    </source>
</evidence>
<feature type="transmembrane region" description="Helical" evidence="1">
    <location>
        <begin position="12"/>
        <end position="33"/>
    </location>
</feature>
<dbReference type="AlphaFoldDB" id="A0A5D0TUG1"/>
<keyword evidence="1" id="KW-0812">Transmembrane</keyword>
<accession>A0A5D0TUG1</accession>
<dbReference type="Proteomes" id="UP000322634">
    <property type="component" value="Unassembled WGS sequence"/>
</dbReference>
<name>A0A5D0TUG1_9ACTN</name>
<gene>
    <name evidence="2" type="ORF">FXF65_33300</name>
</gene>
<evidence type="ECO:0008006" key="4">
    <source>
        <dbReference type="Google" id="ProtNLM"/>
    </source>
</evidence>
<keyword evidence="1" id="KW-1133">Transmembrane helix</keyword>
<dbReference type="OrthoDB" id="3469840at2"/>
<sequence length="396" mass="40998">MTDSPTRTADTTGAVVFASIVTLVLSIALIWVIPTPGALDRLPDPPSGPDRVPAGPVARTFPKGCAISPGTVERLVGEPRMVKDGGRGVCAWSSRNGDDRSGRYLSISFELSLDAGATAYPNLLATGRAPLSAAMKSFGARWSDVAVQGVTGLGDEAVLQVSPSSGATVVTRVGNAKVVVQYSAGRLPMPEAAARDGAFTAAAEVATGLGARGPARPAVAPAARPAPSRTIPDLCAALSERTLRDLVGDDGAAEGSESRQTGLVAEGAKQRGCSWRTLDFDLQVAVAVVPGAGPFDGTRLAAREYAIRHIDARAEEPLSVRDRKYFHPVPGLGDEAFAAQIPGLVPGTVVFRDGDVLVRVTYEESDEREPLSGGKALRGAYAAALEIARALSAEHS</sequence>
<evidence type="ECO:0000256" key="1">
    <source>
        <dbReference type="SAM" id="Phobius"/>
    </source>
</evidence>
<keyword evidence="3" id="KW-1185">Reference proteome</keyword>
<keyword evidence="1" id="KW-0472">Membrane</keyword>
<dbReference type="EMBL" id="VSFF01000013">
    <property type="protein sequence ID" value="TYC09981.1"/>
    <property type="molecule type" value="Genomic_DNA"/>
</dbReference>
<proteinExistence type="predicted"/>